<dbReference type="PANTHER" id="PTHR43003:SF6">
    <property type="entry name" value="DNA GLYCOSYLASE"/>
    <property type="match status" value="1"/>
</dbReference>
<proteinExistence type="predicted"/>
<evidence type="ECO:0008006" key="5">
    <source>
        <dbReference type="Google" id="ProtNLM"/>
    </source>
</evidence>
<dbReference type="InterPro" id="IPR051912">
    <property type="entry name" value="Alkylbase_DNA_Glycosylase/TA"/>
</dbReference>
<evidence type="ECO:0000313" key="3">
    <source>
        <dbReference type="EMBL" id="CCH78262.1"/>
    </source>
</evidence>
<evidence type="ECO:0000256" key="2">
    <source>
        <dbReference type="ARBA" id="ARBA00023204"/>
    </source>
</evidence>
<evidence type="ECO:0000256" key="1">
    <source>
        <dbReference type="ARBA" id="ARBA00022763"/>
    </source>
</evidence>
<dbReference type="GO" id="GO:0005737">
    <property type="term" value="C:cytoplasm"/>
    <property type="evidence" value="ECO:0007669"/>
    <property type="project" value="TreeGrafter"/>
</dbReference>
<dbReference type="GO" id="GO:0006307">
    <property type="term" value="P:DNA alkylation repair"/>
    <property type="evidence" value="ECO:0007669"/>
    <property type="project" value="TreeGrafter"/>
</dbReference>
<reference evidence="3 4" key="1">
    <citation type="journal article" date="2013" name="ISME J.">
        <title>A metabolic model for members of the genus Tetrasphaera involved in enhanced biological phosphorus removal.</title>
        <authorList>
            <person name="Kristiansen R."/>
            <person name="Nguyen H.T.T."/>
            <person name="Saunders A.M."/>
            <person name="Nielsen J.L."/>
            <person name="Wimmer R."/>
            <person name="Le V.Q."/>
            <person name="McIlroy S.J."/>
            <person name="Petrovski S."/>
            <person name="Seviour R.J."/>
            <person name="Calteau A."/>
            <person name="Nielsen K.L."/>
            <person name="Nielsen P.H."/>
        </authorList>
    </citation>
    <scope>NUCLEOTIDE SEQUENCE [LARGE SCALE GENOMIC DNA]</scope>
    <source>
        <strain evidence="3 4">T1-X7</strain>
    </source>
</reference>
<dbReference type="GO" id="GO:0032131">
    <property type="term" value="F:alkylated DNA binding"/>
    <property type="evidence" value="ECO:0007669"/>
    <property type="project" value="TreeGrafter"/>
</dbReference>
<dbReference type="InterPro" id="IPR011257">
    <property type="entry name" value="DNA_glycosylase"/>
</dbReference>
<comment type="caution">
    <text evidence="3">The sequence shown here is derived from an EMBL/GenBank/DDBJ whole genome shotgun (WGS) entry which is preliminary data.</text>
</comment>
<name>A0A077LZF1_9MICO</name>
<dbReference type="PANTHER" id="PTHR43003">
    <property type="entry name" value="DNA-3-METHYLADENINE GLYCOSYLASE"/>
    <property type="match status" value="1"/>
</dbReference>
<dbReference type="GO" id="GO:0006285">
    <property type="term" value="P:base-excision repair, AP site formation"/>
    <property type="evidence" value="ECO:0007669"/>
    <property type="project" value="TreeGrafter"/>
</dbReference>
<dbReference type="GO" id="GO:0008725">
    <property type="term" value="F:DNA-3-methyladenine glycosylase activity"/>
    <property type="evidence" value="ECO:0007669"/>
    <property type="project" value="TreeGrafter"/>
</dbReference>
<dbReference type="AlphaFoldDB" id="A0A077LZF1"/>
<protein>
    <recommendedName>
        <fullName evidence="5">3-methyladenine DNA glycosylase/8-oxoguanine DNA glycosylase</fullName>
    </recommendedName>
</protein>
<dbReference type="SUPFAM" id="SSF48150">
    <property type="entry name" value="DNA-glycosylase"/>
    <property type="match status" value="1"/>
</dbReference>
<evidence type="ECO:0000313" key="4">
    <source>
        <dbReference type="Proteomes" id="UP000035721"/>
    </source>
</evidence>
<keyword evidence="1" id="KW-0227">DNA damage</keyword>
<dbReference type="Proteomes" id="UP000035721">
    <property type="component" value="Unassembled WGS sequence"/>
</dbReference>
<dbReference type="GO" id="GO:0032993">
    <property type="term" value="C:protein-DNA complex"/>
    <property type="evidence" value="ECO:0007669"/>
    <property type="project" value="TreeGrafter"/>
</dbReference>
<dbReference type="RefSeq" id="WP_157635587.1">
    <property type="nucleotide sequence ID" value="NZ_HF570958.1"/>
</dbReference>
<gene>
    <name evidence="3" type="ORF">BN12_2680002</name>
</gene>
<dbReference type="STRING" id="1194083.BN12_2680002"/>
<keyword evidence="4" id="KW-1185">Reference proteome</keyword>
<accession>A0A077LZF1</accession>
<sequence length="307" mass="33525">MPSLVRIHRPVGPYSLDQTLSCFRHGAGDPTCRVVDGAWWLGQATPDGPATLSIRAYASAGRVEARAWGPGARWALEAVPELLGAEDDPSGLVPRHDVVARAMRAHPGLRVPKSRLVVQSLVAAIIEQRVTGKEAFGSQRRVVRRFGTPAPGPGLAIGLFVPPAPREWGVVPSWEWLGAGVERARSGTVMRVSRVAGRLEESANLPLPEAHRRMRSIAGVGEWTAAETAQRALGDADSPSFGDFHVAKDVGWALAGRPFTDDEMREELQPYAGHRYRVQRLLELAGHRRPRHGPRMRLPTHLPRVLS</sequence>
<dbReference type="OrthoDB" id="5501430at2"/>
<organism evidence="3 4">
    <name type="scientific">Nostocoides japonicum T1-X7</name>
    <dbReference type="NCBI Taxonomy" id="1194083"/>
    <lineage>
        <taxon>Bacteria</taxon>
        <taxon>Bacillati</taxon>
        <taxon>Actinomycetota</taxon>
        <taxon>Actinomycetes</taxon>
        <taxon>Micrococcales</taxon>
        <taxon>Intrasporangiaceae</taxon>
        <taxon>Nostocoides</taxon>
    </lineage>
</organism>
<keyword evidence="2" id="KW-0234">DNA repair</keyword>
<dbReference type="Gene3D" id="1.10.340.30">
    <property type="entry name" value="Hypothetical protein, domain 2"/>
    <property type="match status" value="1"/>
</dbReference>
<dbReference type="EMBL" id="CAJB01000188">
    <property type="protein sequence ID" value="CCH78262.1"/>
    <property type="molecule type" value="Genomic_DNA"/>
</dbReference>
<dbReference type="GO" id="GO:0043916">
    <property type="term" value="F:DNA-7-methylguanine glycosylase activity"/>
    <property type="evidence" value="ECO:0007669"/>
    <property type="project" value="TreeGrafter"/>
</dbReference>